<feature type="chain" id="PRO_5043876136" evidence="1">
    <location>
        <begin position="20"/>
        <end position="211"/>
    </location>
</feature>
<dbReference type="EMBL" id="BPLQ01009055">
    <property type="protein sequence ID" value="GIY41385.1"/>
    <property type="molecule type" value="Genomic_DNA"/>
</dbReference>
<proteinExistence type="predicted"/>
<organism evidence="2 3">
    <name type="scientific">Caerostris darwini</name>
    <dbReference type="NCBI Taxonomy" id="1538125"/>
    <lineage>
        <taxon>Eukaryota</taxon>
        <taxon>Metazoa</taxon>
        <taxon>Ecdysozoa</taxon>
        <taxon>Arthropoda</taxon>
        <taxon>Chelicerata</taxon>
        <taxon>Arachnida</taxon>
        <taxon>Araneae</taxon>
        <taxon>Araneomorphae</taxon>
        <taxon>Entelegynae</taxon>
        <taxon>Araneoidea</taxon>
        <taxon>Araneidae</taxon>
        <taxon>Caerostris</taxon>
    </lineage>
</organism>
<accession>A0AAV4T539</accession>
<name>A0AAV4T539_9ARAC</name>
<feature type="signal peptide" evidence="1">
    <location>
        <begin position="1"/>
        <end position="19"/>
    </location>
</feature>
<keyword evidence="1" id="KW-0732">Signal</keyword>
<evidence type="ECO:0000313" key="3">
    <source>
        <dbReference type="Proteomes" id="UP001054837"/>
    </source>
</evidence>
<comment type="caution">
    <text evidence="2">The sequence shown here is derived from an EMBL/GenBank/DDBJ whole genome shotgun (WGS) entry which is preliminary data.</text>
</comment>
<reference evidence="2 3" key="1">
    <citation type="submission" date="2021-06" db="EMBL/GenBank/DDBJ databases">
        <title>Caerostris darwini draft genome.</title>
        <authorList>
            <person name="Kono N."/>
            <person name="Arakawa K."/>
        </authorList>
    </citation>
    <scope>NUCLEOTIDE SEQUENCE [LARGE SCALE GENOMIC DNA]</scope>
</reference>
<gene>
    <name evidence="2" type="primary">AVEN_2830_1</name>
    <name evidence="2" type="ORF">CDAR_453481</name>
</gene>
<dbReference type="AlphaFoldDB" id="A0AAV4T539"/>
<dbReference type="Proteomes" id="UP001054837">
    <property type="component" value="Unassembled WGS sequence"/>
</dbReference>
<evidence type="ECO:0000256" key="1">
    <source>
        <dbReference type="SAM" id="SignalP"/>
    </source>
</evidence>
<sequence length="211" mass="23916">MFLLCLLQITFLFSSFTYGFKGPYSSHSLYNFDHSNKGTLDIEDFNALDDTKGPNNAIIEDDEESNSNFQIGDKKSMDKPKYNPGWKFIGLGKRPHQKEYFSDYPTDQENSYYNNYPNDLDYSLADNNDPDVDPLLTFSTLINFEIVNALRDGIAEITRKTMKKGEGKSSSYAGGNYGSNVFSNQLNIHGGRRKNKYDPGWMLTGLGKRSS</sequence>
<keyword evidence="3" id="KW-1185">Reference proteome</keyword>
<protein>
    <submittedName>
        <fullName evidence="2">Uncharacterized protein</fullName>
    </submittedName>
</protein>
<evidence type="ECO:0000313" key="2">
    <source>
        <dbReference type="EMBL" id="GIY41385.1"/>
    </source>
</evidence>